<protein>
    <submittedName>
        <fullName evidence="3">Cytochrome P450</fullName>
    </submittedName>
</protein>
<evidence type="ECO:0000313" key="4">
    <source>
        <dbReference type="Proteomes" id="UP000462055"/>
    </source>
</evidence>
<dbReference type="Gene3D" id="1.10.630.10">
    <property type="entry name" value="Cytochrome P450"/>
    <property type="match status" value="1"/>
</dbReference>
<comment type="similarity">
    <text evidence="1 2">Belongs to the cytochrome P450 family.</text>
</comment>
<dbReference type="PANTHER" id="PTHR46696:SF6">
    <property type="entry name" value="P450, PUTATIVE (EUROFUNG)-RELATED"/>
    <property type="match status" value="1"/>
</dbReference>
<evidence type="ECO:0000313" key="3">
    <source>
        <dbReference type="EMBL" id="MVZ99859.1"/>
    </source>
</evidence>
<dbReference type="GO" id="GO:0016705">
    <property type="term" value="F:oxidoreductase activity, acting on paired donors, with incorporation or reduction of molecular oxygen"/>
    <property type="evidence" value="ECO:0007669"/>
    <property type="project" value="InterPro"/>
</dbReference>
<dbReference type="PANTHER" id="PTHR46696">
    <property type="entry name" value="P450, PUTATIVE (EUROFUNG)-RELATED"/>
    <property type="match status" value="1"/>
</dbReference>
<dbReference type="InterPro" id="IPR001128">
    <property type="entry name" value="Cyt_P450"/>
</dbReference>
<dbReference type="PROSITE" id="PS00086">
    <property type="entry name" value="CYTOCHROME_P450"/>
    <property type="match status" value="1"/>
</dbReference>
<dbReference type="EMBL" id="WBMS02000003">
    <property type="protein sequence ID" value="MVZ99859.1"/>
    <property type="molecule type" value="Genomic_DNA"/>
</dbReference>
<keyword evidence="2" id="KW-0408">Iron</keyword>
<evidence type="ECO:0000256" key="1">
    <source>
        <dbReference type="ARBA" id="ARBA00010617"/>
    </source>
</evidence>
<dbReference type="AlphaFoldDB" id="A0A6I4M481"/>
<keyword evidence="2" id="KW-0479">Metal-binding</keyword>
<comment type="caution">
    <text evidence="3">The sequence shown here is derived from an EMBL/GenBank/DDBJ whole genome shotgun (WGS) entry which is preliminary data.</text>
</comment>
<keyword evidence="2" id="KW-0560">Oxidoreductase</keyword>
<keyword evidence="2" id="KW-0349">Heme</keyword>
<dbReference type="GO" id="GO:0020037">
    <property type="term" value="F:heme binding"/>
    <property type="evidence" value="ECO:0007669"/>
    <property type="project" value="InterPro"/>
</dbReference>
<keyword evidence="4" id="KW-1185">Reference proteome</keyword>
<dbReference type="SUPFAM" id="SSF48264">
    <property type="entry name" value="Cytochrome P450"/>
    <property type="match status" value="1"/>
</dbReference>
<dbReference type="Proteomes" id="UP000462055">
    <property type="component" value="Unassembled WGS sequence"/>
</dbReference>
<sequence>MSAAQEGQAADTCPVTAADRIASFSPYAPWLQADPIPVWEEIRESAPIVRSEAHGGYWILTRHEDVAWAARSPEYFSNLEPLIPYHSIFEKGERQIPLELDGDDHRAWRLTLAEAFNPGAIAAISDGIRAVAVELVDRIAGGDRCEVIADLAETLPAEAFLLHFGIEREKLSEFIAFKNWFVRDALPNAQTDAEVVAASNPVRQFFADIVEERRAAGGSGPPGVLAHLMTGTYRGRPLTLPEITNAAMVTMMASLDTTTSALGLSWAWLAEHPEERGLITTKPEVVPRLAEELLRHEPVLTTARLVVKEVERHGVTFRPGDKVMLAWGMSGLDPRAHEDPDKLDLERIRGGQLAFGVGPHRCLGMHLARRVLAIALEEWHARIPDYRLDPAAPPKYRFSSVRGVDRLNLILA</sequence>
<organism evidence="3 4">
    <name type="scientific">Actinomadura physcomitrii</name>
    <dbReference type="NCBI Taxonomy" id="2650748"/>
    <lineage>
        <taxon>Bacteria</taxon>
        <taxon>Bacillati</taxon>
        <taxon>Actinomycetota</taxon>
        <taxon>Actinomycetes</taxon>
        <taxon>Streptosporangiales</taxon>
        <taxon>Thermomonosporaceae</taxon>
        <taxon>Actinomadura</taxon>
    </lineage>
</organism>
<dbReference type="Pfam" id="PF00067">
    <property type="entry name" value="p450"/>
    <property type="match status" value="1"/>
</dbReference>
<keyword evidence="2" id="KW-0503">Monooxygenase</keyword>
<evidence type="ECO:0000256" key="2">
    <source>
        <dbReference type="RuleBase" id="RU000461"/>
    </source>
</evidence>
<gene>
    <name evidence="3" type="ORF">F8568_005590</name>
</gene>
<dbReference type="InterPro" id="IPR002397">
    <property type="entry name" value="Cyt_P450_B"/>
</dbReference>
<accession>A0A6I4M481</accession>
<reference evidence="3" key="1">
    <citation type="submission" date="2019-12" db="EMBL/GenBank/DDBJ databases">
        <title>Actinomadura physcomitrii sp. nov., a novel actinomycete isolated from moss [Physcomitrium sphaericum (Ludw) Fuernr].</title>
        <authorList>
            <person name="Zhuang X."/>
        </authorList>
    </citation>
    <scope>NUCLEOTIDE SEQUENCE [LARGE SCALE GENOMIC DNA]</scope>
    <source>
        <strain evidence="3">LD22</strain>
    </source>
</reference>
<dbReference type="GO" id="GO:0004497">
    <property type="term" value="F:monooxygenase activity"/>
    <property type="evidence" value="ECO:0007669"/>
    <property type="project" value="UniProtKB-KW"/>
</dbReference>
<dbReference type="GO" id="GO:0005506">
    <property type="term" value="F:iron ion binding"/>
    <property type="evidence" value="ECO:0007669"/>
    <property type="project" value="InterPro"/>
</dbReference>
<dbReference type="InterPro" id="IPR036396">
    <property type="entry name" value="Cyt_P450_sf"/>
</dbReference>
<name>A0A6I4M481_9ACTN</name>
<dbReference type="PRINTS" id="PR00359">
    <property type="entry name" value="BP450"/>
</dbReference>
<proteinExistence type="inferred from homology"/>
<dbReference type="InterPro" id="IPR017972">
    <property type="entry name" value="Cyt_P450_CS"/>
</dbReference>